<comment type="caution">
    <text evidence="2">The sequence shown here is derived from an EMBL/GenBank/DDBJ whole genome shotgun (WGS) entry which is preliminary data.</text>
</comment>
<protein>
    <submittedName>
        <fullName evidence="2">Uncharacterized protein</fullName>
    </submittedName>
</protein>
<name>A0A8H3IKD1_9LECA</name>
<feature type="region of interest" description="Disordered" evidence="1">
    <location>
        <begin position="123"/>
        <end position="180"/>
    </location>
</feature>
<dbReference type="EMBL" id="CAJPDT010000029">
    <property type="protein sequence ID" value="CAF9922073.1"/>
    <property type="molecule type" value="Genomic_DNA"/>
</dbReference>
<feature type="compositionally biased region" description="Pro residues" evidence="1">
    <location>
        <begin position="142"/>
        <end position="155"/>
    </location>
</feature>
<evidence type="ECO:0000256" key="1">
    <source>
        <dbReference type="SAM" id="MobiDB-lite"/>
    </source>
</evidence>
<accession>A0A8H3IKD1</accession>
<gene>
    <name evidence="2" type="ORF">IMSHALPRED_005326</name>
</gene>
<reference evidence="2" key="1">
    <citation type="submission" date="2021-03" db="EMBL/GenBank/DDBJ databases">
        <authorList>
            <person name="Tagirdzhanova G."/>
        </authorList>
    </citation>
    <scope>NUCLEOTIDE SEQUENCE</scope>
</reference>
<dbReference type="OrthoDB" id="4502478at2759"/>
<evidence type="ECO:0000313" key="2">
    <source>
        <dbReference type="EMBL" id="CAF9922073.1"/>
    </source>
</evidence>
<keyword evidence="3" id="KW-1185">Reference proteome</keyword>
<evidence type="ECO:0000313" key="3">
    <source>
        <dbReference type="Proteomes" id="UP000664534"/>
    </source>
</evidence>
<proteinExistence type="predicted"/>
<dbReference type="Proteomes" id="UP000664534">
    <property type="component" value="Unassembled WGS sequence"/>
</dbReference>
<dbReference type="AlphaFoldDB" id="A0A8H3IKD1"/>
<organism evidence="2 3">
    <name type="scientific">Imshaugia aleurites</name>
    <dbReference type="NCBI Taxonomy" id="172621"/>
    <lineage>
        <taxon>Eukaryota</taxon>
        <taxon>Fungi</taxon>
        <taxon>Dikarya</taxon>
        <taxon>Ascomycota</taxon>
        <taxon>Pezizomycotina</taxon>
        <taxon>Lecanoromycetes</taxon>
        <taxon>OSLEUM clade</taxon>
        <taxon>Lecanoromycetidae</taxon>
        <taxon>Lecanorales</taxon>
        <taxon>Lecanorineae</taxon>
        <taxon>Parmeliaceae</taxon>
        <taxon>Imshaugia</taxon>
    </lineage>
</organism>
<sequence length="180" mass="20284">MSASPLVQSSSKWQFLMRIGLDGCNRDHQALYWTMKSEAIRVYDAQLQGNCSALKHQYARERPPFSANQFSEEAFINAVRTIVRNACPQTRVLYDQGVVQGQPNWVARWILYHVCRYRDGRNKKAARSKNFHDDDDDKITGGPPPPPPPPPPPSAGPAAGNGKGRGHTGVYDPVRNERRW</sequence>